<evidence type="ECO:0000259" key="11">
    <source>
        <dbReference type="PROSITE" id="PS51201"/>
    </source>
</evidence>
<feature type="transmembrane region" description="Helical" evidence="10">
    <location>
        <begin position="102"/>
        <end position="126"/>
    </location>
</feature>
<feature type="transmembrane region" description="Helical" evidence="10">
    <location>
        <begin position="163"/>
        <end position="185"/>
    </location>
</feature>
<keyword evidence="7 10" id="KW-1133">Transmembrane helix</keyword>
<evidence type="ECO:0000256" key="4">
    <source>
        <dbReference type="ARBA" id="ARBA00022538"/>
    </source>
</evidence>
<dbReference type="GO" id="GO:0012505">
    <property type="term" value="C:endomembrane system"/>
    <property type="evidence" value="ECO:0007669"/>
    <property type="project" value="UniProtKB-SubCell"/>
</dbReference>
<keyword evidence="9 10" id="KW-0472">Membrane</keyword>
<dbReference type="GO" id="GO:0005886">
    <property type="term" value="C:plasma membrane"/>
    <property type="evidence" value="ECO:0007669"/>
    <property type="project" value="TreeGrafter"/>
</dbReference>
<evidence type="ECO:0000313" key="13">
    <source>
        <dbReference type="Proteomes" id="UP000005952"/>
    </source>
</evidence>
<dbReference type="InterPro" id="IPR036291">
    <property type="entry name" value="NAD(P)-bd_dom_sf"/>
</dbReference>
<dbReference type="OrthoDB" id="9781411at2"/>
<evidence type="ECO:0000256" key="6">
    <source>
        <dbReference type="ARBA" id="ARBA00022958"/>
    </source>
</evidence>
<dbReference type="InterPro" id="IPR006153">
    <property type="entry name" value="Cation/H_exchanger_TM"/>
</dbReference>
<feature type="transmembrane region" description="Helical" evidence="10">
    <location>
        <begin position="74"/>
        <end position="90"/>
    </location>
</feature>
<evidence type="ECO:0000313" key="12">
    <source>
        <dbReference type="EMBL" id="AGK56200.1"/>
    </source>
</evidence>
<keyword evidence="13" id="KW-1185">Reference proteome</keyword>
<keyword evidence="5 10" id="KW-0812">Transmembrane</keyword>
<dbReference type="GO" id="GO:0006813">
    <property type="term" value="P:potassium ion transport"/>
    <property type="evidence" value="ECO:0007669"/>
    <property type="project" value="UniProtKB-KW"/>
</dbReference>
<evidence type="ECO:0000256" key="10">
    <source>
        <dbReference type="SAM" id="Phobius"/>
    </source>
</evidence>
<comment type="subcellular location">
    <subcellularLocation>
        <location evidence="1">Endomembrane system</location>
        <topology evidence="1">Multi-pass membrane protein</topology>
    </subcellularLocation>
</comment>
<gene>
    <name evidence="12" type="ORF">HYPDE_22568</name>
</gene>
<organism evidence="12 13">
    <name type="scientific">Hyphomicrobium denitrificans 1NES1</name>
    <dbReference type="NCBI Taxonomy" id="670307"/>
    <lineage>
        <taxon>Bacteria</taxon>
        <taxon>Pseudomonadati</taxon>
        <taxon>Pseudomonadota</taxon>
        <taxon>Alphaproteobacteria</taxon>
        <taxon>Hyphomicrobiales</taxon>
        <taxon>Hyphomicrobiaceae</taxon>
        <taxon>Hyphomicrobium</taxon>
    </lineage>
</organism>
<evidence type="ECO:0000256" key="1">
    <source>
        <dbReference type="ARBA" id="ARBA00004127"/>
    </source>
</evidence>
<reference evidence="12 13" key="1">
    <citation type="journal article" date="2013" name="Genome Announc.">
        <title>Genome sequences for three denitrifying bacterial strains isolated from a uranium- and nitrate-contaminated subsurface environment.</title>
        <authorList>
            <person name="Venkatramanan R."/>
            <person name="Prakash O."/>
            <person name="Woyke T."/>
            <person name="Chain P."/>
            <person name="Goodwin L.A."/>
            <person name="Watson D."/>
            <person name="Brooks S."/>
            <person name="Kostka J.E."/>
            <person name="Green S.J."/>
        </authorList>
    </citation>
    <scope>NUCLEOTIDE SEQUENCE [LARGE SCALE GENOMIC DNA]</scope>
    <source>
        <strain evidence="12 13">1NES1</strain>
    </source>
</reference>
<dbReference type="InterPro" id="IPR003148">
    <property type="entry name" value="RCK_N"/>
</dbReference>
<dbReference type="InterPro" id="IPR038770">
    <property type="entry name" value="Na+/solute_symporter_sf"/>
</dbReference>
<keyword evidence="3" id="KW-0050">Antiport</keyword>
<dbReference type="SUPFAM" id="SSF51735">
    <property type="entry name" value="NAD(P)-binding Rossmann-fold domains"/>
    <property type="match status" value="1"/>
</dbReference>
<dbReference type="Proteomes" id="UP000005952">
    <property type="component" value="Chromosome"/>
</dbReference>
<proteinExistence type="predicted"/>
<keyword evidence="2" id="KW-0813">Transport</keyword>
<evidence type="ECO:0000256" key="7">
    <source>
        <dbReference type="ARBA" id="ARBA00022989"/>
    </source>
</evidence>
<dbReference type="PROSITE" id="PS51201">
    <property type="entry name" value="RCK_N"/>
    <property type="match status" value="1"/>
</dbReference>
<dbReference type="KEGG" id="hdt:HYPDE_22568"/>
<dbReference type="STRING" id="670307.HYPDE_22568"/>
<dbReference type="eggNOG" id="COG0475">
    <property type="taxonomic scope" value="Bacteria"/>
</dbReference>
<protein>
    <submittedName>
        <fullName evidence="12">Sodium/hydrogen exchanger</fullName>
    </submittedName>
</protein>
<evidence type="ECO:0000256" key="8">
    <source>
        <dbReference type="ARBA" id="ARBA00023065"/>
    </source>
</evidence>
<keyword evidence="6" id="KW-0630">Potassium</keyword>
<evidence type="ECO:0000256" key="2">
    <source>
        <dbReference type="ARBA" id="ARBA00022448"/>
    </source>
</evidence>
<keyword evidence="8" id="KW-0406">Ion transport</keyword>
<dbReference type="eggNOG" id="COG1226">
    <property type="taxonomic scope" value="Bacteria"/>
</dbReference>
<dbReference type="EMBL" id="CP005587">
    <property type="protein sequence ID" value="AGK56200.1"/>
    <property type="molecule type" value="Genomic_DNA"/>
</dbReference>
<feature type="transmembrane region" description="Helical" evidence="10">
    <location>
        <begin position="12"/>
        <end position="28"/>
    </location>
</feature>
<dbReference type="GO" id="GO:0015297">
    <property type="term" value="F:antiporter activity"/>
    <property type="evidence" value="ECO:0007669"/>
    <property type="project" value="UniProtKB-KW"/>
</dbReference>
<dbReference type="AlphaFoldDB" id="N0B812"/>
<dbReference type="RefSeq" id="WP_015596238.1">
    <property type="nucleotide sequence ID" value="NC_021172.1"/>
</dbReference>
<dbReference type="GO" id="GO:1902600">
    <property type="term" value="P:proton transmembrane transport"/>
    <property type="evidence" value="ECO:0007669"/>
    <property type="project" value="InterPro"/>
</dbReference>
<feature type="transmembrane region" description="Helical" evidence="10">
    <location>
        <begin position="132"/>
        <end position="151"/>
    </location>
</feature>
<feature type="transmembrane region" description="Helical" evidence="10">
    <location>
        <begin position="342"/>
        <end position="366"/>
    </location>
</feature>
<feature type="transmembrane region" description="Helical" evidence="10">
    <location>
        <begin position="191"/>
        <end position="214"/>
    </location>
</feature>
<dbReference type="FunFam" id="3.40.50.720:FF:000036">
    <property type="entry name" value="Glutathione-regulated potassium-efflux system protein KefB"/>
    <property type="match status" value="1"/>
</dbReference>
<dbReference type="HOGENOM" id="CLU_005126_9_3_5"/>
<evidence type="ECO:0000256" key="3">
    <source>
        <dbReference type="ARBA" id="ARBA00022449"/>
    </source>
</evidence>
<dbReference type="Pfam" id="PF02254">
    <property type="entry name" value="TrkA_N"/>
    <property type="match status" value="1"/>
</dbReference>
<dbReference type="Pfam" id="PF00999">
    <property type="entry name" value="Na_H_Exchanger"/>
    <property type="match status" value="1"/>
</dbReference>
<feature type="domain" description="RCK N-terminal" evidence="11">
    <location>
        <begin position="421"/>
        <end position="538"/>
    </location>
</feature>
<keyword evidence="4" id="KW-0633">Potassium transport</keyword>
<dbReference type="PANTHER" id="PTHR46157">
    <property type="entry name" value="K(+) EFFLUX ANTIPORTER 3, CHLOROPLASTIC"/>
    <property type="match status" value="1"/>
</dbReference>
<name>N0B812_9HYPH</name>
<dbReference type="PANTHER" id="PTHR46157:SF4">
    <property type="entry name" value="K(+) EFFLUX ANTIPORTER 3, CHLOROPLASTIC"/>
    <property type="match status" value="1"/>
</dbReference>
<evidence type="ECO:0000256" key="9">
    <source>
        <dbReference type="ARBA" id="ARBA00023136"/>
    </source>
</evidence>
<feature type="transmembrane region" description="Helical" evidence="10">
    <location>
        <begin position="310"/>
        <end position="330"/>
    </location>
</feature>
<dbReference type="Gene3D" id="3.40.50.720">
    <property type="entry name" value="NAD(P)-binding Rossmann-like Domain"/>
    <property type="match status" value="1"/>
</dbReference>
<feature type="transmembrane region" description="Helical" evidence="10">
    <location>
        <begin position="234"/>
        <end position="267"/>
    </location>
</feature>
<sequence>MSATNDLVAYKDALLVLGTAGVVVPLLHRIGVSTVLAFLLAGAALNPGSLGALTPYVPSLSWLTITDPARLAKFAEWGVVLLLFLIGLELSFERLSTMRRMVFGLGGLQVLVSAATMAIFAIEIGYTPTTAIIIGTALSLSSTAIVIEILARQKRLSTAVGRTSFSILLFQDLAVVPILLLVGILEPGSKQSLLVGILTALLQAAAALLLIVVVGRFLLQPLFRLVAQTHNDDLFIAATLFVAVGTSFVSAAAGLSMALGAFVAGLLLAETEYRRAVQTTIEPIKSLLLGVFFFSVGSSLELKSLISDPLAILTTAGGTIVLQTAIVYGLSRLFGIAHAASIETATLLAPCGEFAFVILTVALGYGLLNHELASILLTSVSLSMALIPATAKIGRWLAKRSAPPAAAVDPSLAVAPTGSENATALVVGYGRVGQLIGDMLAEHQVRYIAIDREPRLVANARRDGKPVYFGDVRQIDFLKHCGLDTAKVAIITIHTQPEIDAIVEALRTNYPKLVIVSRAKDASHARHLYEIGVTDAVPETIEASLQLSEAALVGLGIPTGLVIASIHEKRDEFRTELQGAAKKAGTETRALRSRKLQ</sequence>
<dbReference type="Gene3D" id="1.20.1530.20">
    <property type="match status" value="1"/>
</dbReference>
<accession>N0B812</accession>
<evidence type="ECO:0000256" key="5">
    <source>
        <dbReference type="ARBA" id="ARBA00022692"/>
    </source>
</evidence>